<comment type="similarity">
    <text evidence="2">Belongs to the VKOR family.</text>
</comment>
<evidence type="ECO:0000256" key="2">
    <source>
        <dbReference type="ARBA" id="ARBA00006214"/>
    </source>
</evidence>
<feature type="transmembrane region" description="Helical" evidence="10">
    <location>
        <begin position="135"/>
        <end position="156"/>
    </location>
</feature>
<keyword evidence="7 10" id="KW-0472">Membrane</keyword>
<feature type="transmembrane region" description="Helical" evidence="10">
    <location>
        <begin position="162"/>
        <end position="181"/>
    </location>
</feature>
<gene>
    <name evidence="12" type="ORF">PMG71_08945</name>
</gene>
<dbReference type="InterPro" id="IPR038354">
    <property type="entry name" value="VKOR_sf"/>
</dbReference>
<sequence length="302" mass="32796">MRRRRSSPWIHRWSRPITAAIATIGAIETAFLTVAEVMGSTEAICPTSGCKEVLGSPYATVFGLPLTLFGFFGYAGMLILAISPLLINPDQNKELRNTLEQWTRFLMFATSTVMVVGSAYLMYIMAFTIEAFCPYCLVSAFLSLSLFVVTLIGHAWDDIGQLALTGLTVAMITLVATLGVYGSVNNPQAAPGTPPPVTTTSSPAEVALVEHLNDMGAKYYGAYWCPHCHEQKQLFGQEAASKIDYVECAADGVNAQVEQCKAAGIQAFPSWEIKGEIYAGVRSLNEIADLSDYQGPRNFLQP</sequence>
<evidence type="ECO:0000256" key="10">
    <source>
        <dbReference type="SAM" id="Phobius"/>
    </source>
</evidence>
<feature type="domain" description="Vitamin K epoxide reductase" evidence="11">
    <location>
        <begin position="11"/>
        <end position="154"/>
    </location>
</feature>
<dbReference type="SUPFAM" id="SSF52833">
    <property type="entry name" value="Thioredoxin-like"/>
    <property type="match status" value="1"/>
</dbReference>
<organism evidence="12 13">
    <name type="scientific">Roseofilum acuticapitatum BLCC-M154</name>
    <dbReference type="NCBI Taxonomy" id="3022444"/>
    <lineage>
        <taxon>Bacteria</taxon>
        <taxon>Bacillati</taxon>
        <taxon>Cyanobacteriota</taxon>
        <taxon>Cyanophyceae</taxon>
        <taxon>Desertifilales</taxon>
        <taxon>Desertifilaceae</taxon>
        <taxon>Roseofilum</taxon>
        <taxon>Roseofilum acuticapitatum</taxon>
    </lineage>
</organism>
<evidence type="ECO:0000256" key="1">
    <source>
        <dbReference type="ARBA" id="ARBA00004141"/>
    </source>
</evidence>
<dbReference type="Proteomes" id="UP001235303">
    <property type="component" value="Unassembled WGS sequence"/>
</dbReference>
<evidence type="ECO:0000256" key="7">
    <source>
        <dbReference type="ARBA" id="ARBA00023136"/>
    </source>
</evidence>
<evidence type="ECO:0000256" key="9">
    <source>
        <dbReference type="ARBA" id="ARBA00023284"/>
    </source>
</evidence>
<evidence type="ECO:0000313" key="12">
    <source>
        <dbReference type="EMBL" id="MDJ1169550.1"/>
    </source>
</evidence>
<dbReference type="Pfam" id="PF07884">
    <property type="entry name" value="VKOR"/>
    <property type="match status" value="1"/>
</dbReference>
<feature type="transmembrane region" description="Helical" evidence="10">
    <location>
        <begin position="102"/>
        <end position="123"/>
    </location>
</feature>
<dbReference type="Gene3D" id="1.20.1440.130">
    <property type="entry name" value="VKOR domain"/>
    <property type="match status" value="1"/>
</dbReference>
<evidence type="ECO:0000313" key="13">
    <source>
        <dbReference type="Proteomes" id="UP001235303"/>
    </source>
</evidence>
<dbReference type="CDD" id="cd12916">
    <property type="entry name" value="VKOR_1"/>
    <property type="match status" value="1"/>
</dbReference>
<keyword evidence="5 10" id="KW-1133">Transmembrane helix</keyword>
<evidence type="ECO:0000259" key="11">
    <source>
        <dbReference type="SMART" id="SM00756"/>
    </source>
</evidence>
<keyword evidence="4" id="KW-0874">Quinone</keyword>
<accession>A0ABT7ARP9</accession>
<proteinExistence type="inferred from homology"/>
<keyword evidence="9" id="KW-0676">Redox-active center</keyword>
<keyword evidence="13" id="KW-1185">Reference proteome</keyword>
<keyword evidence="8" id="KW-1015">Disulfide bond</keyword>
<evidence type="ECO:0000256" key="4">
    <source>
        <dbReference type="ARBA" id="ARBA00022719"/>
    </source>
</evidence>
<feature type="transmembrane region" description="Helical" evidence="10">
    <location>
        <begin position="61"/>
        <end position="82"/>
    </location>
</feature>
<dbReference type="SMART" id="SM00756">
    <property type="entry name" value="VKc"/>
    <property type="match status" value="1"/>
</dbReference>
<evidence type="ECO:0000256" key="6">
    <source>
        <dbReference type="ARBA" id="ARBA00023002"/>
    </source>
</evidence>
<evidence type="ECO:0000256" key="5">
    <source>
        <dbReference type="ARBA" id="ARBA00022989"/>
    </source>
</evidence>
<comment type="caution">
    <text evidence="12">The sequence shown here is derived from an EMBL/GenBank/DDBJ whole genome shotgun (WGS) entry which is preliminary data.</text>
</comment>
<reference evidence="12 13" key="1">
    <citation type="submission" date="2023-01" db="EMBL/GenBank/DDBJ databases">
        <title>Novel diversity within Roseofilum (Cyanobacteria; Desertifilaceae) from marine benthic mats with descriptions of four novel species.</title>
        <authorList>
            <person name="Wang Y."/>
            <person name="Berthold D.E."/>
            <person name="Hu J."/>
            <person name="Lefler F.W."/>
            <person name="Laughinghouse H.D. IV."/>
        </authorList>
    </citation>
    <scope>NUCLEOTIDE SEQUENCE [LARGE SCALE GENOMIC DNA]</scope>
    <source>
        <strain evidence="12 13">BLCC-M154</strain>
    </source>
</reference>
<evidence type="ECO:0000256" key="8">
    <source>
        <dbReference type="ARBA" id="ARBA00023157"/>
    </source>
</evidence>
<protein>
    <submittedName>
        <fullName evidence="12">Vitamin K epoxide reductase family protein</fullName>
    </submittedName>
</protein>
<comment type="subcellular location">
    <subcellularLocation>
        <location evidence="1">Membrane</location>
        <topology evidence="1">Multi-pass membrane protein</topology>
    </subcellularLocation>
</comment>
<dbReference type="PANTHER" id="PTHR34573:SF1">
    <property type="entry name" value="VITAMIN K EPOXIDE REDUCTASE DOMAIN-CONTAINING PROTEIN"/>
    <property type="match status" value="1"/>
</dbReference>
<dbReference type="Gene3D" id="3.40.30.10">
    <property type="entry name" value="Glutaredoxin"/>
    <property type="match status" value="1"/>
</dbReference>
<evidence type="ECO:0000256" key="3">
    <source>
        <dbReference type="ARBA" id="ARBA00022692"/>
    </source>
</evidence>
<dbReference type="RefSeq" id="WP_283753308.1">
    <property type="nucleotide sequence ID" value="NZ_JAQOSP010000063.1"/>
</dbReference>
<dbReference type="EMBL" id="JAQOSP010000063">
    <property type="protein sequence ID" value="MDJ1169550.1"/>
    <property type="molecule type" value="Genomic_DNA"/>
</dbReference>
<dbReference type="InterPro" id="IPR012932">
    <property type="entry name" value="VKOR"/>
</dbReference>
<dbReference type="PANTHER" id="PTHR34573">
    <property type="entry name" value="VKC DOMAIN-CONTAINING PROTEIN"/>
    <property type="match status" value="1"/>
</dbReference>
<dbReference type="InterPro" id="IPR036249">
    <property type="entry name" value="Thioredoxin-like_sf"/>
</dbReference>
<dbReference type="InterPro" id="IPR044698">
    <property type="entry name" value="VKOR/LTO1"/>
</dbReference>
<keyword evidence="6" id="KW-0560">Oxidoreductase</keyword>
<keyword evidence="3 10" id="KW-0812">Transmembrane</keyword>
<name>A0ABT7ARP9_9CYAN</name>